<protein>
    <submittedName>
        <fullName evidence="1">OBG-type G domain-containing protein</fullName>
    </submittedName>
</protein>
<reference evidence="1" key="1">
    <citation type="journal article" date="2020" name="Ecol. Evol.">
        <title>Genome structure and content of the rice root-knot nematode (Meloidogyne graminicola).</title>
        <authorList>
            <person name="Phan N.T."/>
            <person name="Danchin E.G.J."/>
            <person name="Klopp C."/>
            <person name="Perfus-Barbeoch L."/>
            <person name="Kozlowski D.K."/>
            <person name="Koutsovoulos G.D."/>
            <person name="Lopez-Roques C."/>
            <person name="Bouchez O."/>
            <person name="Zahm M."/>
            <person name="Besnard G."/>
            <person name="Bellafiore S."/>
        </authorList>
    </citation>
    <scope>NUCLEOTIDE SEQUENCE</scope>
    <source>
        <strain evidence="1">VN-18</strain>
    </source>
</reference>
<dbReference type="EMBL" id="JABEBT010000103">
    <property type="protein sequence ID" value="KAF7632404.1"/>
    <property type="molecule type" value="Genomic_DNA"/>
</dbReference>
<dbReference type="InterPro" id="IPR036726">
    <property type="entry name" value="GTP1_OBG_dom_sf"/>
</dbReference>
<accession>A0A8S9ZGF5</accession>
<organism evidence="1 2">
    <name type="scientific">Meloidogyne graminicola</name>
    <dbReference type="NCBI Taxonomy" id="189291"/>
    <lineage>
        <taxon>Eukaryota</taxon>
        <taxon>Metazoa</taxon>
        <taxon>Ecdysozoa</taxon>
        <taxon>Nematoda</taxon>
        <taxon>Chromadorea</taxon>
        <taxon>Rhabditida</taxon>
        <taxon>Tylenchina</taxon>
        <taxon>Tylenchomorpha</taxon>
        <taxon>Tylenchoidea</taxon>
        <taxon>Meloidogynidae</taxon>
        <taxon>Meloidogyninae</taxon>
        <taxon>Meloidogyne</taxon>
    </lineage>
</organism>
<dbReference type="OrthoDB" id="27543at2759"/>
<proteinExistence type="predicted"/>
<dbReference type="Proteomes" id="UP000605970">
    <property type="component" value="Unassembled WGS sequence"/>
</dbReference>
<gene>
    <name evidence="1" type="ORF">Mgra_00008183</name>
</gene>
<sequence>MKFSLFFRVASKVNDCTITKDLINISIKAGTGGNDIMELVEMEVCELRAEHGQHSRQVKLVGKSGKDFVTRGGKGGCAENKYKGQPGEHFDIKLFMPS</sequence>
<name>A0A8S9ZGF5_9BILA</name>
<comment type="caution">
    <text evidence="1">The sequence shown here is derived from an EMBL/GenBank/DDBJ whole genome shotgun (WGS) entry which is preliminary data.</text>
</comment>
<dbReference type="SUPFAM" id="SSF82051">
    <property type="entry name" value="Obg GTP-binding protein N-terminal domain"/>
    <property type="match status" value="1"/>
</dbReference>
<keyword evidence="2" id="KW-1185">Reference proteome</keyword>
<dbReference type="AlphaFoldDB" id="A0A8S9ZGF5"/>
<evidence type="ECO:0000313" key="1">
    <source>
        <dbReference type="EMBL" id="KAF7632404.1"/>
    </source>
</evidence>
<evidence type="ECO:0000313" key="2">
    <source>
        <dbReference type="Proteomes" id="UP000605970"/>
    </source>
</evidence>